<organism evidence="2 3">
    <name type="scientific">Catenulispora pinistramenti</name>
    <dbReference type="NCBI Taxonomy" id="2705254"/>
    <lineage>
        <taxon>Bacteria</taxon>
        <taxon>Bacillati</taxon>
        <taxon>Actinomycetota</taxon>
        <taxon>Actinomycetes</taxon>
        <taxon>Catenulisporales</taxon>
        <taxon>Catenulisporaceae</taxon>
        <taxon>Catenulispora</taxon>
    </lineage>
</organism>
<protein>
    <recommendedName>
        <fullName evidence="4">Transmembrane transport protein</fullName>
    </recommendedName>
</protein>
<gene>
    <name evidence="2" type="ORF">KGQ19_24850</name>
</gene>
<evidence type="ECO:0000256" key="1">
    <source>
        <dbReference type="SAM" id="Phobius"/>
    </source>
</evidence>
<name>A0ABS5KVL6_9ACTN</name>
<dbReference type="RefSeq" id="WP_212012233.1">
    <property type="nucleotide sequence ID" value="NZ_JAAFYZ010000091.1"/>
</dbReference>
<evidence type="ECO:0000313" key="2">
    <source>
        <dbReference type="EMBL" id="MBS2550100.1"/>
    </source>
</evidence>
<feature type="transmembrane region" description="Helical" evidence="1">
    <location>
        <begin position="299"/>
        <end position="316"/>
    </location>
</feature>
<dbReference type="Pfam" id="PF12679">
    <property type="entry name" value="ABC2_membrane_2"/>
    <property type="match status" value="1"/>
</dbReference>
<accession>A0ABS5KVL6</accession>
<feature type="transmembrane region" description="Helical" evidence="1">
    <location>
        <begin position="181"/>
        <end position="200"/>
    </location>
</feature>
<dbReference type="EMBL" id="JAAFYZ010000091">
    <property type="protein sequence ID" value="MBS2550100.1"/>
    <property type="molecule type" value="Genomic_DNA"/>
</dbReference>
<keyword evidence="3" id="KW-1185">Reference proteome</keyword>
<dbReference type="Proteomes" id="UP000730482">
    <property type="component" value="Unassembled WGS sequence"/>
</dbReference>
<feature type="transmembrane region" description="Helical" evidence="1">
    <location>
        <begin position="155"/>
        <end position="174"/>
    </location>
</feature>
<feature type="transmembrane region" description="Helical" evidence="1">
    <location>
        <begin position="109"/>
        <end position="130"/>
    </location>
</feature>
<keyword evidence="1" id="KW-0472">Membrane</keyword>
<evidence type="ECO:0008006" key="4">
    <source>
        <dbReference type="Google" id="ProtNLM"/>
    </source>
</evidence>
<evidence type="ECO:0000313" key="3">
    <source>
        <dbReference type="Proteomes" id="UP000730482"/>
    </source>
</evidence>
<keyword evidence="1" id="KW-0812">Transmembrane</keyword>
<reference evidence="2 3" key="1">
    <citation type="submission" date="2020-02" db="EMBL/GenBank/DDBJ databases">
        <title>Acidophilic actinobacteria isolated from forest soil.</title>
        <authorList>
            <person name="Golinska P."/>
        </authorList>
    </citation>
    <scope>NUCLEOTIDE SEQUENCE [LARGE SCALE GENOMIC DNA]</scope>
    <source>
        <strain evidence="2 3">NL8</strain>
    </source>
</reference>
<proteinExistence type="predicted"/>
<sequence>MKGLIWLTWRQHRWPIVISAAITVIFFVLMAVTASDLGSMAAKCLTETADQCQRKSTEAVPSHAAYLMNSLVFLPVLVAVFWGVPLLAREFEQRTLPLAWSQDVSRLRWLAGKTAVMVVLIAAMGTVLAAESEHLAHQYHAYTSDSLFEGTQFQAGGWLPLTLGLAWLAVGIAAGAATRRVLAAIAVVGGLWIVRMVGMVKLRAQFMTPVTVIKPFQIGKGDRSGPSVFTFSNDMGINSGSVPFVDAHGGTHSAAQVMDGWCGSADDMNACLHQHGIVGSLIKFQPAARMGAFHLIENGMNLGLFVIALAVAWWCVRHTRTTVG</sequence>
<feature type="transmembrane region" description="Helical" evidence="1">
    <location>
        <begin position="64"/>
        <end position="88"/>
    </location>
</feature>
<comment type="caution">
    <text evidence="2">The sequence shown here is derived from an EMBL/GenBank/DDBJ whole genome shotgun (WGS) entry which is preliminary data.</text>
</comment>
<keyword evidence="1" id="KW-1133">Transmembrane helix</keyword>
<feature type="transmembrane region" description="Helical" evidence="1">
    <location>
        <begin position="12"/>
        <end position="32"/>
    </location>
</feature>